<evidence type="ECO:0000313" key="7">
    <source>
        <dbReference type="Proteomes" id="UP001161017"/>
    </source>
</evidence>
<dbReference type="SUPFAM" id="SSF55031">
    <property type="entry name" value="Bacterial exopeptidase dimerisation domain"/>
    <property type="match status" value="1"/>
</dbReference>
<organism evidence="6 7">
    <name type="scientific">Ramalina farinacea</name>
    <dbReference type="NCBI Taxonomy" id="258253"/>
    <lineage>
        <taxon>Eukaryota</taxon>
        <taxon>Fungi</taxon>
        <taxon>Dikarya</taxon>
        <taxon>Ascomycota</taxon>
        <taxon>Pezizomycotina</taxon>
        <taxon>Lecanoromycetes</taxon>
        <taxon>OSLEUM clade</taxon>
        <taxon>Lecanoromycetidae</taxon>
        <taxon>Lecanorales</taxon>
        <taxon>Lecanorineae</taxon>
        <taxon>Ramalinaceae</taxon>
        <taxon>Ramalina</taxon>
    </lineage>
</organism>
<dbReference type="InterPro" id="IPR036264">
    <property type="entry name" value="Bact_exopeptidase_dim_dom"/>
</dbReference>
<reference evidence="6" key="1">
    <citation type="journal article" date="2023" name="Genome Biol. Evol.">
        <title>First Whole Genome Sequence and Flow Cytometry Genome Size Data for the Lichen-Forming Fungus Ramalina farinacea (Ascomycota).</title>
        <authorList>
            <person name="Llewellyn T."/>
            <person name="Mian S."/>
            <person name="Hill R."/>
            <person name="Leitch I.J."/>
            <person name="Gaya E."/>
        </authorList>
    </citation>
    <scope>NUCLEOTIDE SEQUENCE</scope>
    <source>
        <strain evidence="6">LIQ254RAFAR</strain>
    </source>
</reference>
<comment type="similarity">
    <text evidence="1">Belongs to the peptidase M20 family.</text>
</comment>
<dbReference type="PIRSF" id="PIRSF005962">
    <property type="entry name" value="Pept_M20D_amidohydro"/>
    <property type="match status" value="1"/>
</dbReference>
<keyword evidence="7" id="KW-1185">Reference proteome</keyword>
<comment type="similarity">
    <text evidence="2">Belongs to the peptidase M20A family.</text>
</comment>
<evidence type="ECO:0000256" key="3">
    <source>
        <dbReference type="ARBA" id="ARBA00022801"/>
    </source>
</evidence>
<keyword evidence="3" id="KW-0378">Hydrolase</keyword>
<gene>
    <name evidence="6" type="ORF">OHK93_006249</name>
</gene>
<accession>A0AA43QI78</accession>
<sequence>MAEPSWLPAPSNYPGSFYEDLYKSLHANPNLSTQESFAAETVCQHLESLNTRNPGQYAIHSRIGGYGVAAVLRNGPGKTVLLRADMDALPVEETTGLAYASTKREVDLADQLEKPVMHACGHDVHVTCLLAAADALAADTKAWSGTLVLVFQPNEERGKGAQAMVEGGLYDKVPVPDMVLGQHVYPFRSGQVKVRTGPFFSAADSFRITLFGRGAHGSMPSRSIDPVVLAANVVLRLQGIVSRETDPAEFAVLTVGSVQAGQTENIISDKAVLGLDFRTFSTVTRGRILAALHRIVKAECQASGCTREPLIEETRRFPMLVNDGEVTAEVGKSFARDFRGDFDPDWAHVPASEDVSVLAESVGKPCCYWTFGGTEAETWDRAEKEGKIMEDIPVNHSGYFAPVIQPTLKTGTRALYAAALTFLKKE</sequence>
<dbReference type="FunFam" id="3.30.70.360:FF:000001">
    <property type="entry name" value="N-acetyldiaminopimelate deacetylase"/>
    <property type="match status" value="1"/>
</dbReference>
<feature type="domain" description="Peptidase M20 dimerisation" evidence="5">
    <location>
        <begin position="205"/>
        <end position="300"/>
    </location>
</feature>
<dbReference type="PANTHER" id="PTHR11014:SF63">
    <property type="entry name" value="METALLOPEPTIDASE, PUTATIVE (AFU_ORTHOLOGUE AFUA_6G09600)-RELATED"/>
    <property type="match status" value="1"/>
</dbReference>
<evidence type="ECO:0000256" key="4">
    <source>
        <dbReference type="PIRSR" id="PIRSR005962-1"/>
    </source>
</evidence>
<comment type="caution">
    <text evidence="6">The sequence shown here is derived from an EMBL/GenBank/DDBJ whole genome shotgun (WGS) entry which is preliminary data.</text>
</comment>
<feature type="binding site" evidence="4">
    <location>
        <position position="183"/>
    </location>
    <ligand>
        <name>Mn(2+)</name>
        <dbReference type="ChEBI" id="CHEBI:29035"/>
        <label>2</label>
    </ligand>
</feature>
<proteinExistence type="inferred from homology"/>
<evidence type="ECO:0000259" key="5">
    <source>
        <dbReference type="Pfam" id="PF07687"/>
    </source>
</evidence>
<comment type="cofactor">
    <cofactor evidence="4">
        <name>Mn(2+)</name>
        <dbReference type="ChEBI" id="CHEBI:29035"/>
    </cofactor>
    <text evidence="4">The Mn(2+) ion enhances activity.</text>
</comment>
<evidence type="ECO:0000256" key="2">
    <source>
        <dbReference type="ARBA" id="ARBA00006247"/>
    </source>
</evidence>
<dbReference type="InterPro" id="IPR011650">
    <property type="entry name" value="Peptidase_M20_dimer"/>
</dbReference>
<keyword evidence="4" id="KW-0464">Manganese</keyword>
<evidence type="ECO:0000256" key="1">
    <source>
        <dbReference type="ARBA" id="ARBA00006153"/>
    </source>
</evidence>
<feature type="binding site" evidence="4">
    <location>
        <position position="156"/>
    </location>
    <ligand>
        <name>Mn(2+)</name>
        <dbReference type="ChEBI" id="CHEBI:29035"/>
        <label>2</label>
    </ligand>
</feature>
<dbReference type="AlphaFoldDB" id="A0AA43QI78"/>
<feature type="binding site" evidence="4">
    <location>
        <position position="120"/>
    </location>
    <ligand>
        <name>Mn(2+)</name>
        <dbReference type="ChEBI" id="CHEBI:29035"/>
        <label>2</label>
    </ligand>
</feature>
<dbReference type="InterPro" id="IPR002933">
    <property type="entry name" value="Peptidase_M20"/>
</dbReference>
<dbReference type="Pfam" id="PF01546">
    <property type="entry name" value="Peptidase_M20"/>
    <property type="match status" value="1"/>
</dbReference>
<dbReference type="PANTHER" id="PTHR11014">
    <property type="entry name" value="PEPTIDASE M20 FAMILY MEMBER"/>
    <property type="match status" value="1"/>
</dbReference>
<evidence type="ECO:0000313" key="6">
    <source>
        <dbReference type="EMBL" id="MDI1486987.1"/>
    </source>
</evidence>
<dbReference type="EMBL" id="JAPUFD010000004">
    <property type="protein sequence ID" value="MDI1486987.1"/>
    <property type="molecule type" value="Genomic_DNA"/>
</dbReference>
<dbReference type="SUPFAM" id="SSF53187">
    <property type="entry name" value="Zn-dependent exopeptidases"/>
    <property type="match status" value="1"/>
</dbReference>
<keyword evidence="4" id="KW-0479">Metal-binding</keyword>
<dbReference type="GO" id="GO:0016787">
    <property type="term" value="F:hydrolase activity"/>
    <property type="evidence" value="ECO:0007669"/>
    <property type="project" value="UniProtKB-KW"/>
</dbReference>
<dbReference type="NCBIfam" id="TIGR01891">
    <property type="entry name" value="amidohydrolases"/>
    <property type="match status" value="1"/>
</dbReference>
<feature type="binding site" evidence="4">
    <location>
        <position position="122"/>
    </location>
    <ligand>
        <name>Mn(2+)</name>
        <dbReference type="ChEBI" id="CHEBI:29035"/>
        <label>2</label>
    </ligand>
</feature>
<dbReference type="InterPro" id="IPR017439">
    <property type="entry name" value="Amidohydrolase"/>
</dbReference>
<protein>
    <recommendedName>
        <fullName evidence="5">Peptidase M20 dimerisation domain-containing protein</fullName>
    </recommendedName>
</protein>
<dbReference type="Gene3D" id="3.40.630.10">
    <property type="entry name" value="Zn peptidases"/>
    <property type="match status" value="1"/>
</dbReference>
<dbReference type="Proteomes" id="UP001161017">
    <property type="component" value="Unassembled WGS sequence"/>
</dbReference>
<dbReference type="GO" id="GO:0046872">
    <property type="term" value="F:metal ion binding"/>
    <property type="evidence" value="ECO:0007669"/>
    <property type="project" value="UniProtKB-KW"/>
</dbReference>
<dbReference type="Pfam" id="PF07687">
    <property type="entry name" value="M20_dimer"/>
    <property type="match status" value="1"/>
</dbReference>
<name>A0AA43QI78_9LECA</name>
<dbReference type="Gene3D" id="3.30.70.360">
    <property type="match status" value="1"/>
</dbReference>